<feature type="active site" evidence="15">
    <location>
        <position position="247"/>
    </location>
</feature>
<comment type="caution">
    <text evidence="20">The sequence shown here is derived from an EMBL/GenBank/DDBJ whole genome shotgun (WGS) entry which is preliminary data.</text>
</comment>
<feature type="signal peptide" evidence="19">
    <location>
        <begin position="1"/>
        <end position="42"/>
    </location>
</feature>
<keyword evidence="14" id="KW-0325">Glycoprotein</keyword>
<evidence type="ECO:0000256" key="6">
    <source>
        <dbReference type="ARBA" id="ARBA00022729"/>
    </source>
</evidence>
<keyword evidence="12" id="KW-0865">Zymogen</keyword>
<dbReference type="OrthoDB" id="527990at2759"/>
<evidence type="ECO:0000313" key="21">
    <source>
        <dbReference type="Proteomes" id="UP000283634"/>
    </source>
</evidence>
<keyword evidence="6 19" id="KW-0732">Signal</keyword>
<dbReference type="EMBL" id="MKGL01000979">
    <property type="protein sequence ID" value="RNE95010.1"/>
    <property type="molecule type" value="Genomic_DNA"/>
</dbReference>
<comment type="subcellular location">
    <subcellularLocation>
        <location evidence="2">Membrane</location>
    </subcellularLocation>
</comment>
<dbReference type="GO" id="GO:0007155">
    <property type="term" value="P:cell adhesion"/>
    <property type="evidence" value="ECO:0007669"/>
    <property type="project" value="UniProtKB-KW"/>
</dbReference>
<evidence type="ECO:0000256" key="2">
    <source>
        <dbReference type="ARBA" id="ARBA00004370"/>
    </source>
</evidence>
<keyword evidence="21" id="KW-1185">Reference proteome</keyword>
<evidence type="ECO:0000256" key="8">
    <source>
        <dbReference type="ARBA" id="ARBA00022833"/>
    </source>
</evidence>
<evidence type="ECO:0000256" key="10">
    <source>
        <dbReference type="ARBA" id="ARBA00023049"/>
    </source>
</evidence>
<evidence type="ECO:0000256" key="19">
    <source>
        <dbReference type="SAM" id="SignalP"/>
    </source>
</evidence>
<dbReference type="FunFam" id="3.90.132.10:FF:000001">
    <property type="entry name" value="leishmanolysin-like peptidase isoform X2"/>
    <property type="match status" value="1"/>
</dbReference>
<dbReference type="OMA" id="NQAMQNL"/>
<dbReference type="AlphaFoldDB" id="A0A3R7R2J4"/>
<keyword evidence="10 16" id="KW-0482">Metalloprotease</keyword>
<evidence type="ECO:0000256" key="7">
    <source>
        <dbReference type="ARBA" id="ARBA00022801"/>
    </source>
</evidence>
<feature type="binding site" evidence="16">
    <location>
        <position position="246"/>
    </location>
    <ligand>
        <name>Zn(2+)</name>
        <dbReference type="ChEBI" id="CHEBI:29105"/>
        <note>catalytic</note>
    </ligand>
</feature>
<evidence type="ECO:0000256" key="1">
    <source>
        <dbReference type="ARBA" id="ARBA00001249"/>
    </source>
</evidence>
<dbReference type="Gene3D" id="2.10.55.10">
    <property type="entry name" value="Leishmanolysin domain 3"/>
    <property type="match status" value="1"/>
</dbReference>
<dbReference type="GO" id="GO:0004222">
    <property type="term" value="F:metalloendopeptidase activity"/>
    <property type="evidence" value="ECO:0007669"/>
    <property type="project" value="UniProtKB-UniRule"/>
</dbReference>
<evidence type="ECO:0000256" key="15">
    <source>
        <dbReference type="PIRSR" id="PIRSR601577-1"/>
    </source>
</evidence>
<sequence>MFKRKQHGEFLQAMCHPPRSMPFLSLAVFLLMLVCCAAGCLAADSVRKHRCGFDEMMGRFPPPSVVVRDVPRRGQGEMQAYTVAAQGVGSEWAPIRIKVSTKDMDDQLKHCLPGKQWRLVGNSWKECTKDMVLTEAKKDILLKQLLPAAIKMHTDRLSVRPLEGPIHIPKKGLGLCSNFTIPPWHHTIGVSGADLILYIDTLVSGSAIAWASHCLTLKDGRPYAGAVNINSQYIEATNEAVRTAAHEIGHALGFSHEQFKRFNMISHIPNVRGKEYVWVISSPKVKELAKRYYNCPTLEGMELDEGKGEKPDLNHWKKRNAWDEFMNPQAPPTYYSAFTLAAFEDMGVYKANYDMAESLRWGNNSGCGLLENKCLTNGRTDYPDMFCKQLSNTQGLLCTYDRLSLGTCNLKTHQTSFLPQFQYFDDPLLGGASKFMEFCPYIVERVATACINGNRHRFPGSFIGSSSRCVKAERLLFENEEIGDVCVNTQCSGGKLRVQFLGDDTWYDCNEGETVTPSGGDWSGGSIRCPKYADVCAAFPNTWALPIPVVAPPLVKDPDNADTNNESGGTHPEPDASPSTYQSRNTNPERNPTSMRRDPGASPSTYQSRNTNPEHNPTSMRRDPGASPSTYQSRIPTERNPTRHAS</sequence>
<keyword evidence="13" id="KW-1015">Disulfide bond</keyword>
<dbReference type="GO" id="GO:0046872">
    <property type="term" value="F:metal ion binding"/>
    <property type="evidence" value="ECO:0007669"/>
    <property type="project" value="UniProtKB-KW"/>
</dbReference>
<dbReference type="SUPFAM" id="SSF55486">
    <property type="entry name" value="Metalloproteases ('zincins'), catalytic domain"/>
    <property type="match status" value="1"/>
</dbReference>
<comment type="similarity">
    <text evidence="3 17">Belongs to the peptidase M8 family.</text>
</comment>
<feature type="compositionally biased region" description="Polar residues" evidence="18">
    <location>
        <begin position="602"/>
        <end position="619"/>
    </location>
</feature>
<dbReference type="Gene3D" id="3.10.170.20">
    <property type="match status" value="1"/>
</dbReference>
<keyword evidence="4 17" id="KW-0645">Protease</keyword>
<dbReference type="Proteomes" id="UP000283634">
    <property type="component" value="Unassembled WGS sequence"/>
</dbReference>
<dbReference type="GO" id="GO:0016020">
    <property type="term" value="C:membrane"/>
    <property type="evidence" value="ECO:0007669"/>
    <property type="project" value="UniProtKB-SubCell"/>
</dbReference>
<dbReference type="GO" id="GO:0005737">
    <property type="term" value="C:cytoplasm"/>
    <property type="evidence" value="ECO:0007669"/>
    <property type="project" value="TreeGrafter"/>
</dbReference>
<comment type="cofactor">
    <cofactor evidence="16 17">
        <name>Zn(2+)</name>
        <dbReference type="ChEBI" id="CHEBI:29105"/>
    </cofactor>
    <text evidence="16 17">Binds 1 zinc ion per subunit.</text>
</comment>
<evidence type="ECO:0000256" key="16">
    <source>
        <dbReference type="PIRSR" id="PIRSR601577-2"/>
    </source>
</evidence>
<evidence type="ECO:0000256" key="9">
    <source>
        <dbReference type="ARBA" id="ARBA00022889"/>
    </source>
</evidence>
<evidence type="ECO:0000256" key="18">
    <source>
        <dbReference type="SAM" id="MobiDB-lite"/>
    </source>
</evidence>
<keyword evidence="8 16" id="KW-0862">Zinc</keyword>
<feature type="region of interest" description="Disordered" evidence="18">
    <location>
        <begin position="555"/>
        <end position="646"/>
    </location>
</feature>
<keyword evidence="5 16" id="KW-0479">Metal-binding</keyword>
<dbReference type="PRINTS" id="PR00782">
    <property type="entry name" value="LSHMANOLYSIN"/>
</dbReference>
<dbReference type="PANTHER" id="PTHR10942">
    <property type="entry name" value="LEISHMANOLYSIN-LIKE PEPTIDASE"/>
    <property type="match status" value="1"/>
</dbReference>
<evidence type="ECO:0000256" key="4">
    <source>
        <dbReference type="ARBA" id="ARBA00022670"/>
    </source>
</evidence>
<dbReference type="RefSeq" id="XP_029233087.1">
    <property type="nucleotide sequence ID" value="XM_029387069.1"/>
</dbReference>
<organism evidence="20 21">
    <name type="scientific">Trypanosoma rangeli</name>
    <dbReference type="NCBI Taxonomy" id="5698"/>
    <lineage>
        <taxon>Eukaryota</taxon>
        <taxon>Discoba</taxon>
        <taxon>Euglenozoa</taxon>
        <taxon>Kinetoplastea</taxon>
        <taxon>Metakinetoplastina</taxon>
        <taxon>Trypanosomatida</taxon>
        <taxon>Trypanosomatidae</taxon>
        <taxon>Trypanosoma</taxon>
        <taxon>Herpetosoma</taxon>
    </lineage>
</organism>
<feature type="compositionally biased region" description="Basic and acidic residues" evidence="18">
    <location>
        <begin position="636"/>
        <end position="646"/>
    </location>
</feature>
<proteinExistence type="inferred from homology"/>
<comment type="catalytic activity">
    <reaction evidence="1">
        <text>Preference for hydrophobic residues at P1 and P1' and basic residues at P2' and P3'. A model nonapeptide is cleaved at -Ala-Tyr-|-Leu-Lys-Lys-.</text>
        <dbReference type="EC" id="3.4.24.36"/>
    </reaction>
</comment>
<keyword evidence="11" id="KW-0472">Membrane</keyword>
<reference evidence="20 21" key="1">
    <citation type="journal article" date="2018" name="BMC Genomics">
        <title>Genomic comparison of Trypanosoma conorhini and Trypanosoma rangeli to Trypanosoma cruzi strains of high and low virulence.</title>
        <authorList>
            <person name="Bradwell K.R."/>
            <person name="Koparde V.N."/>
            <person name="Matveyev A.V."/>
            <person name="Serrano M.G."/>
            <person name="Alves J.M."/>
            <person name="Parikh H."/>
            <person name="Huang B."/>
            <person name="Lee V."/>
            <person name="Espinosa-Alvarez O."/>
            <person name="Ortiz P.A."/>
            <person name="Costa-Martins A.G."/>
            <person name="Teixeira M.M."/>
            <person name="Buck G.A."/>
        </authorList>
    </citation>
    <scope>NUCLEOTIDE SEQUENCE [LARGE SCALE GENOMIC DNA]</scope>
    <source>
        <strain evidence="20 21">AM80</strain>
    </source>
</reference>
<protein>
    <recommendedName>
        <fullName evidence="17">Leishmanolysin-like peptidase</fullName>
        <ecNumber evidence="17">3.4.24.-</ecNumber>
    </recommendedName>
</protein>
<evidence type="ECO:0000256" key="11">
    <source>
        <dbReference type="ARBA" id="ARBA00023136"/>
    </source>
</evidence>
<keyword evidence="9" id="KW-0130">Cell adhesion</keyword>
<accession>A0A3R7R2J4</accession>
<dbReference type="InterPro" id="IPR001577">
    <property type="entry name" value="Peptidase_M8"/>
</dbReference>
<evidence type="ECO:0000256" key="17">
    <source>
        <dbReference type="RuleBase" id="RU366077"/>
    </source>
</evidence>
<evidence type="ECO:0000256" key="12">
    <source>
        <dbReference type="ARBA" id="ARBA00023145"/>
    </source>
</evidence>
<dbReference type="Gene3D" id="3.90.132.10">
    <property type="entry name" value="Leishmanolysin , domain 2"/>
    <property type="match status" value="1"/>
</dbReference>
<dbReference type="EC" id="3.4.24.-" evidence="17"/>
<evidence type="ECO:0000256" key="5">
    <source>
        <dbReference type="ARBA" id="ARBA00022723"/>
    </source>
</evidence>
<dbReference type="GO" id="GO:0006508">
    <property type="term" value="P:proteolysis"/>
    <property type="evidence" value="ECO:0007669"/>
    <property type="project" value="UniProtKB-KW"/>
</dbReference>
<dbReference type="Pfam" id="PF01457">
    <property type="entry name" value="Peptidase_M8"/>
    <property type="match status" value="1"/>
</dbReference>
<evidence type="ECO:0000256" key="13">
    <source>
        <dbReference type="ARBA" id="ARBA00023157"/>
    </source>
</evidence>
<feature type="chain" id="PRO_5018570029" description="Leishmanolysin-like peptidase" evidence="19">
    <location>
        <begin position="43"/>
        <end position="646"/>
    </location>
</feature>
<evidence type="ECO:0000256" key="3">
    <source>
        <dbReference type="ARBA" id="ARBA00005860"/>
    </source>
</evidence>
<name>A0A3R7R2J4_TRYRA</name>
<evidence type="ECO:0000256" key="14">
    <source>
        <dbReference type="ARBA" id="ARBA00023180"/>
    </source>
</evidence>
<feature type="compositionally biased region" description="Polar residues" evidence="18">
    <location>
        <begin position="577"/>
        <end position="594"/>
    </location>
</feature>
<feature type="binding site" evidence="16">
    <location>
        <position position="315"/>
    </location>
    <ligand>
        <name>Zn(2+)</name>
        <dbReference type="ChEBI" id="CHEBI:29105"/>
        <note>catalytic</note>
    </ligand>
</feature>
<evidence type="ECO:0000313" key="20">
    <source>
        <dbReference type="EMBL" id="RNE95010.1"/>
    </source>
</evidence>
<dbReference type="GeneID" id="40334385"/>
<keyword evidence="7 17" id="KW-0378">Hydrolase</keyword>
<feature type="binding site" evidence="16">
    <location>
        <position position="250"/>
    </location>
    <ligand>
        <name>Zn(2+)</name>
        <dbReference type="ChEBI" id="CHEBI:29105"/>
        <note>catalytic</note>
    </ligand>
</feature>
<dbReference type="Gene3D" id="2.30.34.10">
    <property type="entry name" value="Leishmanolysin domain 4"/>
    <property type="match status" value="1"/>
</dbReference>
<gene>
    <name evidence="20" type="ORF">TraAM80_10452</name>
</gene>
<dbReference type="PANTHER" id="PTHR10942:SF0">
    <property type="entry name" value="LEISHMANOLYSIN-LIKE PEPTIDASE"/>
    <property type="match status" value="1"/>
</dbReference>
<dbReference type="VEuPathDB" id="TriTrypDB:TRSC58_07184"/>